<evidence type="ECO:0008006" key="4">
    <source>
        <dbReference type="Google" id="ProtNLM"/>
    </source>
</evidence>
<accession>X6MCN6</accession>
<sequence length="117" mass="13566">MPNTNDERTVSKKGINVHTMTLFKFFFTTKEVSLKMKYLLLCKFQLRNMFIQAGYNQTLPNLFLNVFLIVVICKTLFLIVFALKVNSSSLSTCNEKSKNCVHKLKKFGEEIIKSMDK</sequence>
<dbReference type="EMBL" id="ASPP01022525">
    <property type="protein sequence ID" value="ETO11396.1"/>
    <property type="molecule type" value="Genomic_DNA"/>
</dbReference>
<organism evidence="2 3">
    <name type="scientific">Reticulomyxa filosa</name>
    <dbReference type="NCBI Taxonomy" id="46433"/>
    <lineage>
        <taxon>Eukaryota</taxon>
        <taxon>Sar</taxon>
        <taxon>Rhizaria</taxon>
        <taxon>Retaria</taxon>
        <taxon>Foraminifera</taxon>
        <taxon>Monothalamids</taxon>
        <taxon>Reticulomyxidae</taxon>
        <taxon>Reticulomyxa</taxon>
    </lineage>
</organism>
<reference evidence="2 3" key="1">
    <citation type="journal article" date="2013" name="Curr. Biol.">
        <title>The Genome of the Foraminiferan Reticulomyxa filosa.</title>
        <authorList>
            <person name="Glockner G."/>
            <person name="Hulsmann N."/>
            <person name="Schleicher M."/>
            <person name="Noegel A.A."/>
            <person name="Eichinger L."/>
            <person name="Gallinger C."/>
            <person name="Pawlowski J."/>
            <person name="Sierra R."/>
            <person name="Euteneuer U."/>
            <person name="Pillet L."/>
            <person name="Moustafa A."/>
            <person name="Platzer M."/>
            <person name="Groth M."/>
            <person name="Szafranski K."/>
            <person name="Schliwa M."/>
        </authorList>
    </citation>
    <scope>NUCLEOTIDE SEQUENCE [LARGE SCALE GENOMIC DNA]</scope>
</reference>
<keyword evidence="1" id="KW-1133">Transmembrane helix</keyword>
<keyword evidence="1" id="KW-0812">Transmembrane</keyword>
<dbReference type="Proteomes" id="UP000023152">
    <property type="component" value="Unassembled WGS sequence"/>
</dbReference>
<evidence type="ECO:0000313" key="3">
    <source>
        <dbReference type="Proteomes" id="UP000023152"/>
    </source>
</evidence>
<feature type="transmembrane region" description="Helical" evidence="1">
    <location>
        <begin position="62"/>
        <end position="83"/>
    </location>
</feature>
<protein>
    <recommendedName>
        <fullName evidence="4">Transmembrane protein</fullName>
    </recommendedName>
</protein>
<keyword evidence="1" id="KW-0472">Membrane</keyword>
<proteinExistence type="predicted"/>
<dbReference type="AlphaFoldDB" id="X6MCN6"/>
<keyword evidence="3" id="KW-1185">Reference proteome</keyword>
<name>X6MCN6_RETFI</name>
<gene>
    <name evidence="2" type="ORF">RFI_25979</name>
</gene>
<comment type="caution">
    <text evidence="2">The sequence shown here is derived from an EMBL/GenBank/DDBJ whole genome shotgun (WGS) entry which is preliminary data.</text>
</comment>
<evidence type="ECO:0000256" key="1">
    <source>
        <dbReference type="SAM" id="Phobius"/>
    </source>
</evidence>
<evidence type="ECO:0000313" key="2">
    <source>
        <dbReference type="EMBL" id="ETO11396.1"/>
    </source>
</evidence>